<name>A0A418VW98_9PROT</name>
<keyword evidence="1" id="KW-0732">Signal</keyword>
<feature type="chain" id="PRO_5018997259" evidence="1">
    <location>
        <begin position="24"/>
        <end position="407"/>
    </location>
</feature>
<dbReference type="RefSeq" id="WP_119831499.1">
    <property type="nucleotide sequence ID" value="NZ_QYUL01000002.1"/>
</dbReference>
<sequence length="407" mass="42547">MNRYLLAGSAAVALVVGASAANAQTKFDLKIGGDAYFEAGFVSQDNDTGLRSTEFANRMRITVIPSAKADNGLEYGARLRFRAAGNGTNNNVTADRAFIFAQGSFGQVRLGSTNEFNDDTAVSTPIDYLPLGLYDRVTAYIGASNGASTTINGRYAGADIGSNGGVAQTVNGGNSLVWATLDPMGGNSTKVVYYSPRFSGLQLGAAYTPRSDSYYTDVNRVKNVTTAAAQASGAYQDVFEIGANFSDTFGGVTVKGSAAYTGGTTSKSGNAADSFKNLSAWQAGAQIGYAGFVLGGGYVDFGKSGQNTRYTYTGDVSNWTVGVQYTAGPIVVGANYKHGEDPGSTILAGKRKLDVYELGTSYTVAPGLALQAQYDYFTAKSDKVNTVVTGDDDDKGHVVILRSVLAF</sequence>
<organism evidence="3 4">
    <name type="scientific">Azospirillum cavernae</name>
    <dbReference type="NCBI Taxonomy" id="2320860"/>
    <lineage>
        <taxon>Bacteria</taxon>
        <taxon>Pseudomonadati</taxon>
        <taxon>Pseudomonadota</taxon>
        <taxon>Alphaproteobacteria</taxon>
        <taxon>Rhodospirillales</taxon>
        <taxon>Azospirillaceae</taxon>
        <taxon>Azospirillum</taxon>
    </lineage>
</organism>
<accession>A0A418VW98</accession>
<dbReference type="Gene3D" id="2.40.160.10">
    <property type="entry name" value="Porin"/>
    <property type="match status" value="1"/>
</dbReference>
<dbReference type="Pfam" id="PF13609">
    <property type="entry name" value="Porin_4"/>
    <property type="match status" value="1"/>
</dbReference>
<dbReference type="EMBL" id="QYUL01000002">
    <property type="protein sequence ID" value="RJF81409.1"/>
    <property type="molecule type" value="Genomic_DNA"/>
</dbReference>
<evidence type="ECO:0000313" key="3">
    <source>
        <dbReference type="EMBL" id="RJF81409.1"/>
    </source>
</evidence>
<dbReference type="SUPFAM" id="SSF56935">
    <property type="entry name" value="Porins"/>
    <property type="match status" value="1"/>
</dbReference>
<dbReference type="InterPro" id="IPR033900">
    <property type="entry name" value="Gram_neg_porin_domain"/>
</dbReference>
<gene>
    <name evidence="3" type="ORF">D3877_14685</name>
</gene>
<evidence type="ECO:0000256" key="1">
    <source>
        <dbReference type="SAM" id="SignalP"/>
    </source>
</evidence>
<feature type="signal peptide" evidence="1">
    <location>
        <begin position="1"/>
        <end position="23"/>
    </location>
</feature>
<dbReference type="OrthoDB" id="6758483at2"/>
<reference evidence="3 4" key="1">
    <citation type="submission" date="2018-09" db="EMBL/GenBank/DDBJ databases">
        <authorList>
            <person name="Zhu H."/>
        </authorList>
    </citation>
    <scope>NUCLEOTIDE SEQUENCE [LARGE SCALE GENOMIC DNA]</scope>
    <source>
        <strain evidence="3 4">K2W22B-5</strain>
    </source>
</reference>
<dbReference type="GO" id="GO:0016020">
    <property type="term" value="C:membrane"/>
    <property type="evidence" value="ECO:0007669"/>
    <property type="project" value="InterPro"/>
</dbReference>
<dbReference type="GO" id="GO:0015288">
    <property type="term" value="F:porin activity"/>
    <property type="evidence" value="ECO:0007669"/>
    <property type="project" value="InterPro"/>
</dbReference>
<keyword evidence="4" id="KW-1185">Reference proteome</keyword>
<evidence type="ECO:0000259" key="2">
    <source>
        <dbReference type="Pfam" id="PF13609"/>
    </source>
</evidence>
<protein>
    <submittedName>
        <fullName evidence="3">Porin</fullName>
    </submittedName>
</protein>
<dbReference type="InterPro" id="IPR023614">
    <property type="entry name" value="Porin_dom_sf"/>
</dbReference>
<dbReference type="Proteomes" id="UP000283458">
    <property type="component" value="Unassembled WGS sequence"/>
</dbReference>
<evidence type="ECO:0000313" key="4">
    <source>
        <dbReference type="Proteomes" id="UP000283458"/>
    </source>
</evidence>
<proteinExistence type="predicted"/>
<feature type="domain" description="Porin" evidence="2">
    <location>
        <begin position="10"/>
        <end position="380"/>
    </location>
</feature>
<comment type="caution">
    <text evidence="3">The sequence shown here is derived from an EMBL/GenBank/DDBJ whole genome shotgun (WGS) entry which is preliminary data.</text>
</comment>
<dbReference type="AlphaFoldDB" id="A0A418VW98"/>